<dbReference type="GO" id="GO:0008168">
    <property type="term" value="F:methyltransferase activity"/>
    <property type="evidence" value="ECO:0007669"/>
    <property type="project" value="UniProtKB-KW"/>
</dbReference>
<keyword evidence="4" id="KW-0489">Methyltransferase</keyword>
<keyword evidence="6" id="KW-0949">S-adenosyl-L-methionine</keyword>
<evidence type="ECO:0000256" key="6">
    <source>
        <dbReference type="ARBA" id="ARBA00022691"/>
    </source>
</evidence>
<dbReference type="EMBL" id="BQKY01000008">
    <property type="protein sequence ID" value="GJN91403.1"/>
    <property type="molecule type" value="Genomic_DNA"/>
</dbReference>
<dbReference type="GO" id="GO:0005694">
    <property type="term" value="C:chromosome"/>
    <property type="evidence" value="ECO:0007669"/>
    <property type="project" value="UniProtKB-SubCell"/>
</dbReference>
<evidence type="ECO:0000256" key="8">
    <source>
        <dbReference type="SAM" id="MobiDB-lite"/>
    </source>
</evidence>
<dbReference type="PROSITE" id="PS50280">
    <property type="entry name" value="SET"/>
    <property type="match status" value="1"/>
</dbReference>
<evidence type="ECO:0000313" key="11">
    <source>
        <dbReference type="EMBL" id="GJN91403.1"/>
    </source>
</evidence>
<feature type="domain" description="Post-SET" evidence="10">
    <location>
        <begin position="147"/>
        <end position="163"/>
    </location>
</feature>
<evidence type="ECO:0000256" key="3">
    <source>
        <dbReference type="ARBA" id="ARBA00022454"/>
    </source>
</evidence>
<dbReference type="AlphaFoldDB" id="A0AAV5GRS8"/>
<evidence type="ECO:0000256" key="1">
    <source>
        <dbReference type="ARBA" id="ARBA00004123"/>
    </source>
</evidence>
<evidence type="ECO:0000256" key="4">
    <source>
        <dbReference type="ARBA" id="ARBA00022603"/>
    </source>
</evidence>
<feature type="region of interest" description="Disordered" evidence="8">
    <location>
        <begin position="99"/>
        <end position="129"/>
    </location>
</feature>
<comment type="caution">
    <text evidence="11">The sequence shown here is derived from an EMBL/GenBank/DDBJ whole genome shotgun (WGS) entry which is preliminary data.</text>
</comment>
<dbReference type="GO" id="GO:0032259">
    <property type="term" value="P:methylation"/>
    <property type="evidence" value="ECO:0007669"/>
    <property type="project" value="UniProtKB-KW"/>
</dbReference>
<dbReference type="GO" id="GO:0005634">
    <property type="term" value="C:nucleus"/>
    <property type="evidence" value="ECO:0007669"/>
    <property type="project" value="UniProtKB-SubCell"/>
</dbReference>
<comment type="subcellular location">
    <subcellularLocation>
        <location evidence="2">Chromosome</location>
    </subcellularLocation>
    <subcellularLocation>
        <location evidence="1">Nucleus</location>
    </subcellularLocation>
</comment>
<feature type="compositionally biased region" description="Basic and acidic residues" evidence="8">
    <location>
        <begin position="180"/>
        <end position="193"/>
    </location>
</feature>
<name>A0AAV5GRS8_9BASI</name>
<dbReference type="Pfam" id="PF00856">
    <property type="entry name" value="SET"/>
    <property type="match status" value="1"/>
</dbReference>
<dbReference type="InterPro" id="IPR046341">
    <property type="entry name" value="SET_dom_sf"/>
</dbReference>
<dbReference type="Gene3D" id="2.170.270.10">
    <property type="entry name" value="SET domain"/>
    <property type="match status" value="1"/>
</dbReference>
<accession>A0AAV5GRS8</accession>
<keyword evidence="7" id="KW-0539">Nucleus</keyword>
<reference evidence="11 12" key="1">
    <citation type="submission" date="2021-12" db="EMBL/GenBank/DDBJ databases">
        <title>High titer production of polyol ester of fatty acids by Rhodotorula paludigena BS15 towards product separation-free biomass refinery.</title>
        <authorList>
            <person name="Mano J."/>
            <person name="Ono H."/>
            <person name="Tanaka T."/>
            <person name="Naito K."/>
            <person name="Sushida H."/>
            <person name="Ike M."/>
            <person name="Tokuyasu K."/>
            <person name="Kitaoka M."/>
        </authorList>
    </citation>
    <scope>NUCLEOTIDE SEQUENCE [LARGE SCALE GENOMIC DNA]</scope>
    <source>
        <strain evidence="11 12">BS15</strain>
    </source>
</reference>
<keyword evidence="3" id="KW-0158">Chromosome</keyword>
<dbReference type="InterPro" id="IPR050777">
    <property type="entry name" value="SET2_Histone-Lys_MeTrsfase"/>
</dbReference>
<evidence type="ECO:0000259" key="10">
    <source>
        <dbReference type="PROSITE" id="PS50868"/>
    </source>
</evidence>
<evidence type="ECO:0000256" key="7">
    <source>
        <dbReference type="ARBA" id="ARBA00023242"/>
    </source>
</evidence>
<protein>
    <recommendedName>
        <fullName evidence="13">SET domain-containing protein</fullName>
    </recommendedName>
</protein>
<evidence type="ECO:0000259" key="9">
    <source>
        <dbReference type="PROSITE" id="PS50280"/>
    </source>
</evidence>
<keyword evidence="12" id="KW-1185">Reference proteome</keyword>
<sequence>MDYDGFEVVDAGQRGNSARFINHSCGPNLQVVRWRLATMEEWQMGLFALHDIPAGTELTYDYGWQDFASIKPTAAAVAAVAAATAASAAAEAASADAANSAPSADAPSPAAPTVTPAPATAPESAPAAPPASASLIALSTSTAIDPARQRCYCGAAECSGFLGGRKKGGPGGARKGKGKSKVEVELPEGRDEGSKPAVAFAKAKIRLEALVSAGSAKERVARRGSAAGVAERRAKEKEEKVGLLKSGRAAAKKALGKLLG</sequence>
<feature type="domain" description="SET" evidence="9">
    <location>
        <begin position="1"/>
        <end position="63"/>
    </location>
</feature>
<dbReference type="SMART" id="SM00508">
    <property type="entry name" value="PostSET"/>
    <property type="match status" value="1"/>
</dbReference>
<evidence type="ECO:0000313" key="12">
    <source>
        <dbReference type="Proteomes" id="UP001342314"/>
    </source>
</evidence>
<gene>
    <name evidence="11" type="ORF">Rhopal_004424-T1</name>
</gene>
<feature type="region of interest" description="Disordered" evidence="8">
    <location>
        <begin position="164"/>
        <end position="193"/>
    </location>
</feature>
<dbReference type="SUPFAM" id="SSF82199">
    <property type="entry name" value="SET domain"/>
    <property type="match status" value="1"/>
</dbReference>
<organism evidence="11 12">
    <name type="scientific">Rhodotorula paludigena</name>
    <dbReference type="NCBI Taxonomy" id="86838"/>
    <lineage>
        <taxon>Eukaryota</taxon>
        <taxon>Fungi</taxon>
        <taxon>Dikarya</taxon>
        <taxon>Basidiomycota</taxon>
        <taxon>Pucciniomycotina</taxon>
        <taxon>Microbotryomycetes</taxon>
        <taxon>Sporidiobolales</taxon>
        <taxon>Sporidiobolaceae</taxon>
        <taxon>Rhodotorula</taxon>
    </lineage>
</organism>
<evidence type="ECO:0000256" key="2">
    <source>
        <dbReference type="ARBA" id="ARBA00004286"/>
    </source>
</evidence>
<dbReference type="InterPro" id="IPR003616">
    <property type="entry name" value="Post-SET_dom"/>
</dbReference>
<keyword evidence="5" id="KW-0808">Transferase</keyword>
<evidence type="ECO:0000256" key="5">
    <source>
        <dbReference type="ARBA" id="ARBA00022679"/>
    </source>
</evidence>
<evidence type="ECO:0008006" key="13">
    <source>
        <dbReference type="Google" id="ProtNLM"/>
    </source>
</evidence>
<dbReference type="InterPro" id="IPR001214">
    <property type="entry name" value="SET_dom"/>
</dbReference>
<feature type="compositionally biased region" description="Basic residues" evidence="8">
    <location>
        <begin position="164"/>
        <end position="179"/>
    </location>
</feature>
<dbReference type="Proteomes" id="UP001342314">
    <property type="component" value="Unassembled WGS sequence"/>
</dbReference>
<dbReference type="PANTHER" id="PTHR22884">
    <property type="entry name" value="SET DOMAIN PROTEINS"/>
    <property type="match status" value="1"/>
</dbReference>
<dbReference type="PROSITE" id="PS50868">
    <property type="entry name" value="POST_SET"/>
    <property type="match status" value="1"/>
</dbReference>
<proteinExistence type="predicted"/>